<organism evidence="1 2">
    <name type="scientific">Ceratopteris richardii</name>
    <name type="common">Triangle waterfern</name>
    <dbReference type="NCBI Taxonomy" id="49495"/>
    <lineage>
        <taxon>Eukaryota</taxon>
        <taxon>Viridiplantae</taxon>
        <taxon>Streptophyta</taxon>
        <taxon>Embryophyta</taxon>
        <taxon>Tracheophyta</taxon>
        <taxon>Polypodiopsida</taxon>
        <taxon>Polypodiidae</taxon>
        <taxon>Polypodiales</taxon>
        <taxon>Pteridineae</taxon>
        <taxon>Pteridaceae</taxon>
        <taxon>Parkerioideae</taxon>
        <taxon>Ceratopteris</taxon>
    </lineage>
</organism>
<sequence length="209" mass="22987">MHRYHLSPAARGHSLHIYATAAINPFLSLSLSLSSTVLFERPSECCHYRWLCFLRVSHYNDSTVDTTATSTTLQHSNQSNGLSPSPLHASSNLPFFTCCVSKGLSSLHPQLHLPNLCDDLHSQSLGCVQKQKIYPLSLSHNSLYSARALLAPPLFGSLCLSHSRPISLYRDTPSTFLCADESLRISPLRVLTAASQSSRQIFSLCSLST</sequence>
<keyword evidence="2" id="KW-1185">Reference proteome</keyword>
<proteinExistence type="predicted"/>
<dbReference type="EMBL" id="CM035409">
    <property type="protein sequence ID" value="KAH7438209.1"/>
    <property type="molecule type" value="Genomic_DNA"/>
</dbReference>
<comment type="caution">
    <text evidence="1">The sequence shown here is derived from an EMBL/GenBank/DDBJ whole genome shotgun (WGS) entry which is preliminary data.</text>
</comment>
<dbReference type="Proteomes" id="UP000825935">
    <property type="component" value="Chromosome 4"/>
</dbReference>
<evidence type="ECO:0000313" key="2">
    <source>
        <dbReference type="Proteomes" id="UP000825935"/>
    </source>
</evidence>
<dbReference type="AlphaFoldDB" id="A0A8T2V1U8"/>
<accession>A0A8T2V1U8</accession>
<evidence type="ECO:0000313" key="1">
    <source>
        <dbReference type="EMBL" id="KAH7438209.1"/>
    </source>
</evidence>
<reference evidence="1" key="1">
    <citation type="submission" date="2021-08" db="EMBL/GenBank/DDBJ databases">
        <title>WGS assembly of Ceratopteris richardii.</title>
        <authorList>
            <person name="Marchant D.B."/>
            <person name="Chen G."/>
            <person name="Jenkins J."/>
            <person name="Shu S."/>
            <person name="Leebens-Mack J."/>
            <person name="Grimwood J."/>
            <person name="Schmutz J."/>
            <person name="Soltis P."/>
            <person name="Soltis D."/>
            <person name="Chen Z.-H."/>
        </authorList>
    </citation>
    <scope>NUCLEOTIDE SEQUENCE</scope>
    <source>
        <strain evidence="1">Whitten #5841</strain>
        <tissue evidence="1">Leaf</tissue>
    </source>
</reference>
<gene>
    <name evidence="1" type="ORF">KP509_04G005700</name>
</gene>
<protein>
    <submittedName>
        <fullName evidence="1">Uncharacterized protein</fullName>
    </submittedName>
</protein>
<name>A0A8T2V1U8_CERRI</name>